<sequence>MSTPPPSYGTPPNPYQGQQPPNPYAGQQQTQQPPYSQPQVPQPQFAQYPVAAAQPTKRRRSLLIRLAVIVVGLIVVGGGSYIYDHMTGAADTAKAGDCVQNKGTESNPDVKVIGCTDPKAEFKVLKTLSGSNMDDCNSVPGLVAAYSQSGGRGSDLVLCLGKNTP</sequence>
<dbReference type="Proteomes" id="UP001592531">
    <property type="component" value="Unassembled WGS sequence"/>
</dbReference>
<dbReference type="SUPFAM" id="SSF81995">
    <property type="entry name" value="beta-sandwich domain of Sec23/24"/>
    <property type="match status" value="1"/>
</dbReference>
<feature type="transmembrane region" description="Helical" evidence="2">
    <location>
        <begin position="62"/>
        <end position="83"/>
    </location>
</feature>
<proteinExistence type="predicted"/>
<gene>
    <name evidence="3" type="ORF">ACEZDE_30525</name>
</gene>
<name>A0ABV6W4L5_9ACTN</name>
<feature type="compositionally biased region" description="Pro residues" evidence="1">
    <location>
        <begin position="1"/>
        <end position="14"/>
    </location>
</feature>
<comment type="caution">
    <text evidence="3">The sequence shown here is derived from an EMBL/GenBank/DDBJ whole genome shotgun (WGS) entry which is preliminary data.</text>
</comment>
<keyword evidence="2" id="KW-1133">Transmembrane helix</keyword>
<keyword evidence="2" id="KW-0812">Transmembrane</keyword>
<feature type="compositionally biased region" description="Low complexity" evidence="1">
    <location>
        <begin position="15"/>
        <end position="42"/>
    </location>
</feature>
<dbReference type="RefSeq" id="WP_380543201.1">
    <property type="nucleotide sequence ID" value="NZ_JBHFAB010000031.1"/>
</dbReference>
<protein>
    <submittedName>
        <fullName evidence="3">Uncharacterized protein</fullName>
    </submittedName>
</protein>
<keyword evidence="4" id="KW-1185">Reference proteome</keyword>
<reference evidence="3 4" key="1">
    <citation type="submission" date="2024-09" db="EMBL/GenBank/DDBJ databases">
        <authorList>
            <person name="Lee S.D."/>
        </authorList>
    </citation>
    <scope>NUCLEOTIDE SEQUENCE [LARGE SCALE GENOMIC DNA]</scope>
    <source>
        <strain evidence="3 4">N8-3</strain>
    </source>
</reference>
<feature type="region of interest" description="Disordered" evidence="1">
    <location>
        <begin position="1"/>
        <end position="42"/>
    </location>
</feature>
<evidence type="ECO:0000313" key="4">
    <source>
        <dbReference type="Proteomes" id="UP001592531"/>
    </source>
</evidence>
<evidence type="ECO:0000313" key="3">
    <source>
        <dbReference type="EMBL" id="MFC1420949.1"/>
    </source>
</evidence>
<dbReference type="EMBL" id="JBHFAB010000031">
    <property type="protein sequence ID" value="MFC1420949.1"/>
    <property type="molecule type" value="Genomic_DNA"/>
</dbReference>
<evidence type="ECO:0000256" key="2">
    <source>
        <dbReference type="SAM" id="Phobius"/>
    </source>
</evidence>
<accession>A0ABV6W4L5</accession>
<organism evidence="3 4">
    <name type="scientific">Streptacidiphilus cavernicola</name>
    <dbReference type="NCBI Taxonomy" id="3342716"/>
    <lineage>
        <taxon>Bacteria</taxon>
        <taxon>Bacillati</taxon>
        <taxon>Actinomycetota</taxon>
        <taxon>Actinomycetes</taxon>
        <taxon>Kitasatosporales</taxon>
        <taxon>Streptomycetaceae</taxon>
        <taxon>Streptacidiphilus</taxon>
    </lineage>
</organism>
<evidence type="ECO:0000256" key="1">
    <source>
        <dbReference type="SAM" id="MobiDB-lite"/>
    </source>
</evidence>
<keyword evidence="2" id="KW-0472">Membrane</keyword>